<proteinExistence type="inferred from homology"/>
<evidence type="ECO:0000256" key="1">
    <source>
        <dbReference type="ARBA" id="ARBA00004496"/>
    </source>
</evidence>
<evidence type="ECO:0000256" key="5">
    <source>
        <dbReference type="ARBA" id="ARBA00022553"/>
    </source>
</evidence>
<comment type="similarity">
    <text evidence="2">Belongs to the EPS8 family.</text>
</comment>
<comment type="subcellular location">
    <subcellularLocation>
        <location evidence="1">Cytoplasm</location>
    </subcellularLocation>
</comment>
<evidence type="ECO:0000256" key="2">
    <source>
        <dbReference type="ARBA" id="ARBA00006197"/>
    </source>
</evidence>
<keyword evidence="10" id="KW-1185">Reference proteome</keyword>
<dbReference type="Proteomes" id="UP000314986">
    <property type="component" value="Unassembled WGS sequence"/>
</dbReference>
<dbReference type="PROSITE" id="PS50002">
    <property type="entry name" value="SH3"/>
    <property type="match status" value="1"/>
</dbReference>
<evidence type="ECO:0000256" key="7">
    <source>
        <dbReference type="SAM" id="MobiDB-lite"/>
    </source>
</evidence>
<dbReference type="AlphaFoldDB" id="A0A4W3IAQ7"/>
<name>A0A4W3IAQ7_CALMI</name>
<dbReference type="SUPFAM" id="SSF50044">
    <property type="entry name" value="SH3-domain"/>
    <property type="match status" value="1"/>
</dbReference>
<organism evidence="9 10">
    <name type="scientific">Callorhinchus milii</name>
    <name type="common">Ghost shark</name>
    <dbReference type="NCBI Taxonomy" id="7868"/>
    <lineage>
        <taxon>Eukaryota</taxon>
        <taxon>Metazoa</taxon>
        <taxon>Chordata</taxon>
        <taxon>Craniata</taxon>
        <taxon>Vertebrata</taxon>
        <taxon>Chondrichthyes</taxon>
        <taxon>Holocephali</taxon>
        <taxon>Chimaeriformes</taxon>
        <taxon>Callorhinchidae</taxon>
        <taxon>Callorhinchus</taxon>
    </lineage>
</organism>
<dbReference type="CDD" id="cd01210">
    <property type="entry name" value="PTB_EPS8"/>
    <property type="match status" value="1"/>
</dbReference>
<dbReference type="Ensembl" id="ENSCMIT00000027695.1">
    <property type="protein sequence ID" value="ENSCMIP00000027259.1"/>
    <property type="gene ID" value="ENSCMIG00000011869.1"/>
</dbReference>
<dbReference type="InterPro" id="IPR001452">
    <property type="entry name" value="SH3_domain"/>
</dbReference>
<dbReference type="GO" id="GO:1900029">
    <property type="term" value="P:positive regulation of ruffle assembly"/>
    <property type="evidence" value="ECO:0007669"/>
    <property type="project" value="TreeGrafter"/>
</dbReference>
<evidence type="ECO:0000256" key="6">
    <source>
        <dbReference type="PROSITE-ProRule" id="PRU00192"/>
    </source>
</evidence>
<accession>A0A4W3IAQ7</accession>
<feature type="region of interest" description="Disordered" evidence="7">
    <location>
        <begin position="622"/>
        <end position="645"/>
    </location>
</feature>
<dbReference type="SUPFAM" id="SSF50729">
    <property type="entry name" value="PH domain-like"/>
    <property type="match status" value="1"/>
</dbReference>
<reference evidence="9" key="5">
    <citation type="submission" date="2025-09" db="UniProtKB">
        <authorList>
            <consortium name="Ensembl"/>
        </authorList>
    </citation>
    <scope>IDENTIFICATION</scope>
</reference>
<dbReference type="GO" id="GO:0007266">
    <property type="term" value="P:Rho protein signal transduction"/>
    <property type="evidence" value="ECO:0007669"/>
    <property type="project" value="TreeGrafter"/>
</dbReference>
<feature type="domain" description="SH3" evidence="8">
    <location>
        <begin position="408"/>
        <end position="467"/>
    </location>
</feature>
<dbReference type="InterPro" id="IPR033928">
    <property type="entry name" value="EPS8_PTB"/>
</dbReference>
<evidence type="ECO:0000256" key="4">
    <source>
        <dbReference type="ARBA" id="ARBA00022490"/>
    </source>
</evidence>
<dbReference type="GeneTree" id="ENSGT00940000160990"/>
<dbReference type="GO" id="GO:0031982">
    <property type="term" value="C:vesicle"/>
    <property type="evidence" value="ECO:0007669"/>
    <property type="project" value="TreeGrafter"/>
</dbReference>
<dbReference type="SMART" id="SM00326">
    <property type="entry name" value="SH3"/>
    <property type="match status" value="1"/>
</dbReference>
<dbReference type="Gene3D" id="2.30.29.30">
    <property type="entry name" value="Pleckstrin-homology domain (PH domain)/Phosphotyrosine-binding domain (PTB)"/>
    <property type="match status" value="1"/>
</dbReference>
<evidence type="ECO:0000259" key="8">
    <source>
        <dbReference type="PROSITE" id="PS50002"/>
    </source>
</evidence>
<dbReference type="Pfam" id="PF00018">
    <property type="entry name" value="SH3_1"/>
    <property type="match status" value="1"/>
</dbReference>
<keyword evidence="5" id="KW-0597">Phosphoprotein</keyword>
<dbReference type="InterPro" id="IPR013761">
    <property type="entry name" value="SAM/pointed_sf"/>
</dbReference>
<dbReference type="InterPro" id="IPR041418">
    <property type="entry name" value="SAM_3"/>
</dbReference>
<reference evidence="9" key="4">
    <citation type="submission" date="2025-08" db="UniProtKB">
        <authorList>
            <consortium name="Ensembl"/>
        </authorList>
    </citation>
    <scope>IDENTIFICATION</scope>
</reference>
<dbReference type="CDD" id="cd09540">
    <property type="entry name" value="SAM_EPS8-like"/>
    <property type="match status" value="1"/>
</dbReference>
<dbReference type="Pfam" id="PF22975">
    <property type="entry name" value="EPS8_2nd"/>
    <property type="match status" value="1"/>
</dbReference>
<evidence type="ECO:0000256" key="3">
    <source>
        <dbReference type="ARBA" id="ARBA00022443"/>
    </source>
</evidence>
<dbReference type="Pfam" id="PF08416">
    <property type="entry name" value="PTB"/>
    <property type="match status" value="1"/>
</dbReference>
<keyword evidence="4" id="KW-0963">Cytoplasm</keyword>
<keyword evidence="3 6" id="KW-0728">SH3 domain</keyword>
<reference evidence="10" key="2">
    <citation type="journal article" date="2007" name="PLoS Biol.">
        <title>Survey sequencing and comparative analysis of the elephant shark (Callorhinchus milii) genome.</title>
        <authorList>
            <person name="Venkatesh B."/>
            <person name="Kirkness E.F."/>
            <person name="Loh Y.H."/>
            <person name="Halpern A.L."/>
            <person name="Lee A.P."/>
            <person name="Johnson J."/>
            <person name="Dandona N."/>
            <person name="Viswanathan L.D."/>
            <person name="Tay A."/>
            <person name="Venter J.C."/>
            <person name="Strausberg R.L."/>
            <person name="Brenner S."/>
        </authorList>
    </citation>
    <scope>NUCLEOTIDE SEQUENCE [LARGE SCALE GENOMIC DNA]</scope>
</reference>
<dbReference type="InterPro" id="IPR055093">
    <property type="entry name" value="EPS8_2nd"/>
</dbReference>
<dbReference type="InterPro" id="IPR013625">
    <property type="entry name" value="PTB"/>
</dbReference>
<dbReference type="GO" id="GO:0032587">
    <property type="term" value="C:ruffle membrane"/>
    <property type="evidence" value="ECO:0007669"/>
    <property type="project" value="TreeGrafter"/>
</dbReference>
<dbReference type="GO" id="GO:0003779">
    <property type="term" value="F:actin binding"/>
    <property type="evidence" value="ECO:0007669"/>
    <property type="project" value="TreeGrafter"/>
</dbReference>
<dbReference type="InterPro" id="IPR036028">
    <property type="entry name" value="SH3-like_dom_sf"/>
</dbReference>
<protein>
    <submittedName>
        <fullName evidence="9">EPS8 signaling adaptor L2</fullName>
    </submittedName>
</protein>
<sequence>MDKSEAVVTIDDAIKKLFHLDSKGKVWTQEMLLQINENVVRLLDCESQVELENFPLNTVQHCQTVPNHSKYPSILLLVCQDPDQYRPDIHFFNCDEVDADMIHADVDSAISDCKHGRKMRPQTLKVNQEKMKKQRETIIPAHPQGTAPATSPGIVSSRGLIRSDQGKAPPCSDLTHTGCFSGVQMLNCTLDDIEFFITNLQKSTQAVAQLNQRKKAKKNKKKAPAEGMLTLRARPPVLAEFTDCLQKIKLAFNLLARLKKHIQNPNAVELTHFLFGPLEMVRSQNGGPELPASIVNPLLSKEAVEFLRSHLSPKEITLWEMLGECWTRSRADWPMENIVPPYRPKFRNGWEPPHDHFRGVPWEMEPELAAGPGHGPGQALEQNPPVDSYRHNLTRRDSRSYDAPVPPQAKKLVRVIYDFVARNSSELSVMKDEILEMLEDHKTWWKLKSKFGEIGIVPSNMLDIVNIDEISNQWYKGEPGVRGMGPSSPGPFTGHVRQGSYELPGIISKPMSREKQMFNQMDEVNDELLHLITSNKTKPQARNFHLPKQSSVSVPFSYESSAEEVKAWLDAKAFSKPTTMSLGVLTGAQIFSLNKDELRMVCGEEGGRVYSQIQVQKAELDKHRGESELEEIMKRRQERIDSTDD</sequence>
<dbReference type="InterPro" id="IPR011993">
    <property type="entry name" value="PH-like_dom_sf"/>
</dbReference>
<evidence type="ECO:0000313" key="10">
    <source>
        <dbReference type="Proteomes" id="UP000314986"/>
    </source>
</evidence>
<evidence type="ECO:0000313" key="9">
    <source>
        <dbReference type="Ensembl" id="ENSCMIP00000027259.1"/>
    </source>
</evidence>
<dbReference type="PANTHER" id="PTHR12287:SF20">
    <property type="entry name" value="EPIDERMAL GROWTH FACTOR RECEPTOR KINASE SUBSTRATE 8-LIKE PROTEIN 2"/>
    <property type="match status" value="1"/>
</dbReference>
<dbReference type="GO" id="GO:0035023">
    <property type="term" value="P:regulation of Rho protein signal transduction"/>
    <property type="evidence" value="ECO:0007669"/>
    <property type="project" value="TreeGrafter"/>
</dbReference>
<reference evidence="10" key="3">
    <citation type="journal article" date="2014" name="Nature">
        <title>Elephant shark genome provides unique insights into gnathostome evolution.</title>
        <authorList>
            <consortium name="International Elephant Shark Genome Sequencing Consortium"/>
            <person name="Venkatesh B."/>
            <person name="Lee A.P."/>
            <person name="Ravi V."/>
            <person name="Maurya A.K."/>
            <person name="Lian M.M."/>
            <person name="Swann J.B."/>
            <person name="Ohta Y."/>
            <person name="Flajnik M.F."/>
            <person name="Sutoh Y."/>
            <person name="Kasahara M."/>
            <person name="Hoon S."/>
            <person name="Gangu V."/>
            <person name="Roy S.W."/>
            <person name="Irimia M."/>
            <person name="Korzh V."/>
            <person name="Kondrychyn I."/>
            <person name="Lim Z.W."/>
            <person name="Tay B.H."/>
            <person name="Tohari S."/>
            <person name="Kong K.W."/>
            <person name="Ho S."/>
            <person name="Lorente-Galdos B."/>
            <person name="Quilez J."/>
            <person name="Marques-Bonet T."/>
            <person name="Raney B.J."/>
            <person name="Ingham P.W."/>
            <person name="Tay A."/>
            <person name="Hillier L.W."/>
            <person name="Minx P."/>
            <person name="Boehm T."/>
            <person name="Wilson R.K."/>
            <person name="Brenner S."/>
            <person name="Warren W.C."/>
        </authorList>
    </citation>
    <scope>NUCLEOTIDE SEQUENCE [LARGE SCALE GENOMIC DNA]</scope>
</reference>
<reference evidence="10" key="1">
    <citation type="journal article" date="2006" name="Science">
        <title>Ancient noncoding elements conserved in the human genome.</title>
        <authorList>
            <person name="Venkatesh B."/>
            <person name="Kirkness E.F."/>
            <person name="Loh Y.H."/>
            <person name="Halpern A.L."/>
            <person name="Lee A.P."/>
            <person name="Johnson J."/>
            <person name="Dandona N."/>
            <person name="Viswanathan L.D."/>
            <person name="Tay A."/>
            <person name="Venter J.C."/>
            <person name="Strausberg R.L."/>
            <person name="Brenner S."/>
        </authorList>
    </citation>
    <scope>NUCLEOTIDE SEQUENCE [LARGE SCALE GENOMIC DNA]</scope>
</reference>
<dbReference type="GO" id="GO:0005737">
    <property type="term" value="C:cytoplasm"/>
    <property type="evidence" value="ECO:0007669"/>
    <property type="project" value="UniProtKB-SubCell"/>
</dbReference>
<dbReference type="Pfam" id="PF18016">
    <property type="entry name" value="SAM_3"/>
    <property type="match status" value="1"/>
</dbReference>
<gene>
    <name evidence="9" type="primary">eps8l2</name>
</gene>
<dbReference type="FunFam" id="1.10.150.50:FF:000023">
    <property type="entry name" value="Epidermal growth factor receptor kinase substrate 8"/>
    <property type="match status" value="1"/>
</dbReference>
<dbReference type="InterPro" id="IPR039801">
    <property type="entry name" value="EPS8-like"/>
</dbReference>
<dbReference type="PANTHER" id="PTHR12287">
    <property type="entry name" value="EPIDERMAL GROWTH FACTOR RECEPTOR KINASE SUBSTRATE EPS8-RELATED PROTEIN"/>
    <property type="match status" value="1"/>
</dbReference>
<dbReference type="Gene3D" id="2.30.30.40">
    <property type="entry name" value="SH3 Domains"/>
    <property type="match status" value="1"/>
</dbReference>
<dbReference type="Gene3D" id="1.10.150.50">
    <property type="entry name" value="Transcription Factor, Ets-1"/>
    <property type="match status" value="1"/>
</dbReference>